<feature type="compositionally biased region" description="Low complexity" evidence="1">
    <location>
        <begin position="385"/>
        <end position="400"/>
    </location>
</feature>
<reference evidence="2 3" key="1">
    <citation type="journal article" date="2015" name="Fungal Genet. Biol.">
        <title>Evolution of novel wood decay mechanisms in Agaricales revealed by the genome sequences of Fistulina hepatica and Cylindrobasidium torrendii.</title>
        <authorList>
            <person name="Floudas D."/>
            <person name="Held B.W."/>
            <person name="Riley R."/>
            <person name="Nagy L.G."/>
            <person name="Koehler G."/>
            <person name="Ransdell A.S."/>
            <person name="Younus H."/>
            <person name="Chow J."/>
            <person name="Chiniquy J."/>
            <person name="Lipzen A."/>
            <person name="Tritt A."/>
            <person name="Sun H."/>
            <person name="Haridas S."/>
            <person name="LaButti K."/>
            <person name="Ohm R.A."/>
            <person name="Kues U."/>
            <person name="Blanchette R.A."/>
            <person name="Grigoriev I.V."/>
            <person name="Minto R.E."/>
            <person name="Hibbett D.S."/>
        </authorList>
    </citation>
    <scope>NUCLEOTIDE SEQUENCE [LARGE SCALE GENOMIC DNA]</scope>
    <source>
        <strain evidence="2 3">FP15055 ss-10</strain>
    </source>
</reference>
<evidence type="ECO:0000256" key="1">
    <source>
        <dbReference type="SAM" id="MobiDB-lite"/>
    </source>
</evidence>
<feature type="compositionally biased region" description="Polar residues" evidence="1">
    <location>
        <begin position="24"/>
        <end position="36"/>
    </location>
</feature>
<evidence type="ECO:0000313" key="3">
    <source>
        <dbReference type="Proteomes" id="UP000054007"/>
    </source>
</evidence>
<dbReference type="EMBL" id="KN880471">
    <property type="protein sequence ID" value="KIY70245.1"/>
    <property type="molecule type" value="Genomic_DNA"/>
</dbReference>
<sequence>MMSSTLFESPLKRQPHIRARRTARTSCVMSSTSLSVISEEDDTRTSSPCPSETSIASSSSSHYASDTALLKSARRRANIIADSHQVTLTQVTYPSTSRCSSPSSSDSSVYSSPSSETSSLPTSPESEAFDGDDDIPFFACTRPLVIHKKIPDFEDDLDEEYAYYAQEFNKIISLASRAEPTESARPESVCVPSRPTTPPSPRRSRPASLTIVRPPPRMSMPVAADADGSSDVLMYYLDSDDASSSSLYSTQTPSDVDDCASNVSLVDFEFEMDPSVRLRLPLSVPCSPIDLESEIREGLDALHAQSSQSNPPPSATGSSWSFEEEMEYYDYEPQAAGGRVLRSKWSSSTLGSIREAQDKSFAHRMLTPFSPMRKRGFSFRGSIGSPKAPRTPRTPATPSSMLFPPASPARKDLRRRGSVASSSGSSDSGMSDCSSTSESSGLRRKPIPYELFIRQ</sequence>
<dbReference type="AlphaFoldDB" id="A0A0D7BJ60"/>
<name>A0A0D7BJ60_9AGAR</name>
<protein>
    <submittedName>
        <fullName evidence="2">Uncharacterized protein</fullName>
    </submittedName>
</protein>
<dbReference type="Proteomes" id="UP000054007">
    <property type="component" value="Unassembled WGS sequence"/>
</dbReference>
<dbReference type="OrthoDB" id="2692698at2759"/>
<feature type="compositionally biased region" description="Basic residues" evidence="1">
    <location>
        <begin position="13"/>
        <end position="23"/>
    </location>
</feature>
<feature type="region of interest" description="Disordered" evidence="1">
    <location>
        <begin position="182"/>
        <end position="221"/>
    </location>
</feature>
<feature type="region of interest" description="Disordered" evidence="1">
    <location>
        <begin position="91"/>
        <end position="132"/>
    </location>
</feature>
<accession>A0A0D7BJ60</accession>
<keyword evidence="3" id="KW-1185">Reference proteome</keyword>
<feature type="compositionally biased region" description="Low complexity" evidence="1">
    <location>
        <begin position="94"/>
        <end position="126"/>
    </location>
</feature>
<feature type="compositionally biased region" description="Low complexity" evidence="1">
    <location>
        <begin position="46"/>
        <end position="60"/>
    </location>
</feature>
<organism evidence="2 3">
    <name type="scientific">Cylindrobasidium torrendii FP15055 ss-10</name>
    <dbReference type="NCBI Taxonomy" id="1314674"/>
    <lineage>
        <taxon>Eukaryota</taxon>
        <taxon>Fungi</taxon>
        <taxon>Dikarya</taxon>
        <taxon>Basidiomycota</taxon>
        <taxon>Agaricomycotina</taxon>
        <taxon>Agaricomycetes</taxon>
        <taxon>Agaricomycetidae</taxon>
        <taxon>Agaricales</taxon>
        <taxon>Marasmiineae</taxon>
        <taxon>Physalacriaceae</taxon>
        <taxon>Cylindrobasidium</taxon>
    </lineage>
</organism>
<feature type="region of interest" description="Disordered" evidence="1">
    <location>
        <begin position="1"/>
        <end position="60"/>
    </location>
</feature>
<feature type="compositionally biased region" description="Low complexity" evidence="1">
    <location>
        <begin position="418"/>
        <end position="440"/>
    </location>
</feature>
<feature type="region of interest" description="Disordered" evidence="1">
    <location>
        <begin position="372"/>
        <end position="455"/>
    </location>
</feature>
<evidence type="ECO:0000313" key="2">
    <source>
        <dbReference type="EMBL" id="KIY70245.1"/>
    </source>
</evidence>
<gene>
    <name evidence="2" type="ORF">CYLTODRAFT_488283</name>
</gene>
<proteinExistence type="predicted"/>